<gene>
    <name evidence="1" type="ORF">IE53DRAFT_44312</name>
</gene>
<sequence>MVFGFRSESTKLDSQATAGALASRGPARSTTGTTARSESALGSGRGTRTAQEMISLDQPRRDGSSLLSGSAMTTAMKRAEAMEDIIINKRNRDGNRDGEGEGKWVESDRGRASGLGPAQRTTKQHVAHGSVSLSNDLNHYSGWHRANHVDLNQVVDPRSDRDLKVETVPSGLEIRISHNQSEIQIGKPDEGIHKNNLIKNNPNTVPRAIPPPRPAPRHQSSLGQPWPPHPSTDAPTSVIQLHTSPSHGLHLGEPSKNGNDDSTTRCHGASRRDGEAEGGGGGGGRGKVAVTCPAHYGNLNNKNDPNANAVLQSACIAASSSHIDNKHDAINVHNKLSLDSQAQQQQQQLDFAVDRQGCMLSLLPLSQTGSRSNQAAGNIEQHKHQHQDQGLAAALLSLSLSSPPSSSPRGGRAARGDEHDSNGGRNDRITSSNRSDTQAIGSNHNHYKVQPISQDPKEVFASSPPSFLSPPQKPSRRQSASTPSSPSPSSHHHLSFPPQASPPSTSPSSALDISSNWTSTSSPIHTEGTLERKAREKVTFPYKSANGSLSTGNLHSSGIKANAQKLLHDPSPSSDHGLLSDSSPRAYSSKPPKTPHTPSSRRNGDPLPTQSVTNLAEPGSGTITPDTFYSANSNQSTPEIQTSPLVNKQSIRSVIKRKLSFSSPKAKKKDLFQDLPPLPGAPSTPGRQVLGDSPSMLSPPKPAFLARSTPSSPNFSSLNASVTSFTSSGGEGNGTPSLRNSSSSRGGCNSSSEADLHSNGLWLDSAGATIDPKTHEGVDRERGGGPPSRSKSKTRGESSTFGEGGVTLKGLGRRFFSRSSSNQPNASRSQSSSSAGTSRSSPPLTPTTPPPVPLWLPNGTKDFFGDSLSLPPLSIGNPGASSASLGGSMDQINIKSPLPRLSERGSSLTGMSTSRAGLNGPAGSAASTPPLSPHLPVVPEATFSPLPKSLEVLRSHAPAEQPVSELLGEADSEFLRAVLNFGSEESATRPIPSSSVRSFSLNLSADRYSSVGFGNQQRMQRGPHGKVVMTQAEARCFSESIRLDTKPKFSVRPGLFRRNSDDSEDEYGEDDSHLVSAPTSPARGESSLPTLPVYPSSFSATKPRSPSPKKGWGERVQEEDEEDDEVERLVNTLGPGLDTPSKRALYTCTLLKVHPHLASKFTASPDGKLIPAARESSTREALAEIRYPRSINLESRLRQHHSTHAFTRDLGVAVARTLVMKKLRRVQLPIEQEVEVSWFQRKYGTEIISPDEIMASLASRAMVSPEALARPPVMTPNYAIAAASEKSSEKSFISSESTSPDSLGDQVKASFDPDHNGLALWTSRPGFSQRCVMIRSEDTFTPGDVLSGGVSLVAKRSSLISAQVSIKPQPINFSPRVRLLAGLPSLEEERKLKYTAPARFRPRESRRESRLLSASEPGPASENSRLTPGSVARPDREDRRKESRQPPPWIAPRNPLHLNPVAALGMPQPSAPVCGNLGKRMSNASLPRPHDVAMVRKGASYHGMEPASNLLEEDEDDSRSDASSEEEVPLARLSEHRSQRNAERERLRKLEEEIAELKKRERERDVEEQARKKREEEEAQRIESERRKAKEEARATEKNRKILQEARERRERTRHSALLASSNYGAGSPLGPIKPASTMSPPKSVSRRASQQVLPQSFPSMQQLAIQQGNMVIPSPPHQQFHALSSSPPSFYASPALAHSLNSVVLPHQFHPGGGLNSVGLNNSQEYLPQQAPHPMVASINMGFNPSMSSSSIAAVQQQMQHLARSKSPDVTLSPTRGGSMMQPRRRASFHPESVPEDSEVKHFTQRAASPPPVIQYSVSTSHTQQSLLNASRRSSTLASLDSHQNPGGVNASMSMGSIRSQDSSNPSSQQTQIFLAQQRRFQQQPVVNSRAVRGRSSMGMAAPPLVSLYGDPIPASASQRASGW</sequence>
<protein>
    <submittedName>
        <fullName evidence="1">Uncharacterized protein</fullName>
    </submittedName>
</protein>
<keyword evidence="2" id="KW-1185">Reference proteome</keyword>
<dbReference type="Proteomes" id="UP000245626">
    <property type="component" value="Unassembled WGS sequence"/>
</dbReference>
<organism evidence="1 2">
    <name type="scientific">Violaceomyces palustris</name>
    <dbReference type="NCBI Taxonomy" id="1673888"/>
    <lineage>
        <taxon>Eukaryota</taxon>
        <taxon>Fungi</taxon>
        <taxon>Dikarya</taxon>
        <taxon>Basidiomycota</taxon>
        <taxon>Ustilaginomycotina</taxon>
        <taxon>Ustilaginomycetes</taxon>
        <taxon>Violaceomycetales</taxon>
        <taxon>Violaceomycetaceae</taxon>
        <taxon>Violaceomyces</taxon>
    </lineage>
</organism>
<reference evidence="1 2" key="1">
    <citation type="journal article" date="2018" name="Mol. Biol. Evol.">
        <title>Broad Genomic Sampling Reveals a Smut Pathogenic Ancestry of the Fungal Clade Ustilaginomycotina.</title>
        <authorList>
            <person name="Kijpornyongpan T."/>
            <person name="Mondo S.J."/>
            <person name="Barry K."/>
            <person name="Sandor L."/>
            <person name="Lee J."/>
            <person name="Lipzen A."/>
            <person name="Pangilinan J."/>
            <person name="LaButti K."/>
            <person name="Hainaut M."/>
            <person name="Henrissat B."/>
            <person name="Grigoriev I.V."/>
            <person name="Spatafora J.W."/>
            <person name="Aime M.C."/>
        </authorList>
    </citation>
    <scope>NUCLEOTIDE SEQUENCE [LARGE SCALE GENOMIC DNA]</scope>
    <source>
        <strain evidence="1 2">SA 807</strain>
    </source>
</reference>
<dbReference type="EMBL" id="KZ819697">
    <property type="protein sequence ID" value="PWN54075.1"/>
    <property type="molecule type" value="Genomic_DNA"/>
</dbReference>
<evidence type="ECO:0000313" key="1">
    <source>
        <dbReference type="EMBL" id="PWN54075.1"/>
    </source>
</evidence>
<evidence type="ECO:0000313" key="2">
    <source>
        <dbReference type="Proteomes" id="UP000245626"/>
    </source>
</evidence>
<proteinExistence type="predicted"/>
<accession>A0ACD0P7N7</accession>
<name>A0ACD0P7N7_9BASI</name>